<dbReference type="PANTHER" id="PTHR10773:SF19">
    <property type="match status" value="1"/>
</dbReference>
<name>A0ABY7DDW2_MYAAR</name>
<sequence length="328" mass="38287">MFQRRTISVSYNFPVHDNTKVVKVCKTFFLHTLSISEKYISTAHRLSTTGFCQDDKRGRHTNWPNRISPEKVNTVRLHIESFPTMESHYCRKDTNKDFLGPELKKCREQSQSPVSLSIYRKIFNYEYNIAFHHPIKDQCDLCVSFENSNEEQKANLQNIYETHLENKTLARQAKEIDKVRAKTDASLVCACLQQILLTPSSFESNFYYKRRLNNFNLTVYDMANRNGHCFLWNESISNRGACEIATCVYNFIAQKALEGKTQFIVYSDNCCSQNKNKFYVTMLYLEKGHTQNENDCIHAAIEKASKHVKIYTTPQWAAVIRMARRDHP</sequence>
<evidence type="ECO:0000313" key="1">
    <source>
        <dbReference type="EMBL" id="WAQ94258.1"/>
    </source>
</evidence>
<accession>A0ABY7DDW2</accession>
<evidence type="ECO:0000313" key="2">
    <source>
        <dbReference type="Proteomes" id="UP001164746"/>
    </source>
</evidence>
<dbReference type="Proteomes" id="UP001164746">
    <property type="component" value="Chromosome 1"/>
</dbReference>
<keyword evidence="2" id="KW-1185">Reference proteome</keyword>
<gene>
    <name evidence="1" type="ORF">MAR_006729</name>
</gene>
<dbReference type="PANTHER" id="PTHR10773">
    <property type="entry name" value="DNA-DIRECTED RNA POLYMERASES I, II, AND III SUBUNIT RPABC2"/>
    <property type="match status" value="1"/>
</dbReference>
<proteinExistence type="predicted"/>
<reference evidence="1" key="1">
    <citation type="submission" date="2022-11" db="EMBL/GenBank/DDBJ databases">
        <title>Centuries of genome instability and evolution in soft-shell clam transmissible cancer (bioRxiv).</title>
        <authorList>
            <person name="Hart S.F.M."/>
            <person name="Yonemitsu M.A."/>
            <person name="Giersch R.M."/>
            <person name="Beal B.F."/>
            <person name="Arriagada G."/>
            <person name="Davis B.W."/>
            <person name="Ostrander E.A."/>
            <person name="Goff S.P."/>
            <person name="Metzger M.J."/>
        </authorList>
    </citation>
    <scope>NUCLEOTIDE SEQUENCE</scope>
    <source>
        <strain evidence="1">MELC-2E11</strain>
        <tissue evidence="1">Siphon/mantle</tissue>
    </source>
</reference>
<dbReference type="EMBL" id="CP111012">
    <property type="protein sequence ID" value="WAQ94258.1"/>
    <property type="molecule type" value="Genomic_DNA"/>
</dbReference>
<organism evidence="1 2">
    <name type="scientific">Mya arenaria</name>
    <name type="common">Soft-shell clam</name>
    <dbReference type="NCBI Taxonomy" id="6604"/>
    <lineage>
        <taxon>Eukaryota</taxon>
        <taxon>Metazoa</taxon>
        <taxon>Spiralia</taxon>
        <taxon>Lophotrochozoa</taxon>
        <taxon>Mollusca</taxon>
        <taxon>Bivalvia</taxon>
        <taxon>Autobranchia</taxon>
        <taxon>Heteroconchia</taxon>
        <taxon>Euheterodonta</taxon>
        <taxon>Imparidentia</taxon>
        <taxon>Neoheterodontei</taxon>
        <taxon>Myida</taxon>
        <taxon>Myoidea</taxon>
        <taxon>Myidae</taxon>
        <taxon>Mya</taxon>
    </lineage>
</organism>
<protein>
    <submittedName>
        <fullName evidence="1">Uncharacterized protein</fullName>
    </submittedName>
</protein>